<protein>
    <submittedName>
        <fullName evidence="1">Uncharacterized protein</fullName>
    </submittedName>
</protein>
<sequence>MNLKRIKCSSKKEEKRLFHIDQIWKFSCQKNNEFNQTNVNVNRITKQLSSLKLENCRCLVSIISTLNCHMNSLFSVIHQKAMHTKLIEPPWLKECSNNKVMNLNITELNYSNQLIQGQKSEVKTANIYPQYFCKNINMILSKNIHRQLNPQKMIS</sequence>
<reference evidence="1" key="1">
    <citation type="submission" date="2021-01" db="EMBL/GenBank/DDBJ databases">
        <authorList>
            <consortium name="Genoscope - CEA"/>
            <person name="William W."/>
        </authorList>
    </citation>
    <scope>NUCLEOTIDE SEQUENCE</scope>
</reference>
<comment type="caution">
    <text evidence="1">The sequence shown here is derived from an EMBL/GenBank/DDBJ whole genome shotgun (WGS) entry which is preliminary data.</text>
</comment>
<dbReference type="EMBL" id="CAJJDP010000052">
    <property type="protein sequence ID" value="CAD8168513.1"/>
    <property type="molecule type" value="Genomic_DNA"/>
</dbReference>
<evidence type="ECO:0000313" key="1">
    <source>
        <dbReference type="EMBL" id="CAD8168513.1"/>
    </source>
</evidence>
<name>A0A8S1UWF6_PAROT</name>
<evidence type="ECO:0000313" key="2">
    <source>
        <dbReference type="Proteomes" id="UP000683925"/>
    </source>
</evidence>
<dbReference type="AlphaFoldDB" id="A0A8S1UWF6"/>
<gene>
    <name evidence="1" type="ORF">POCTA_138.1.T0520029</name>
</gene>
<accession>A0A8S1UWF6</accession>
<dbReference type="Proteomes" id="UP000683925">
    <property type="component" value="Unassembled WGS sequence"/>
</dbReference>
<keyword evidence="2" id="KW-1185">Reference proteome</keyword>
<proteinExistence type="predicted"/>
<organism evidence="1 2">
    <name type="scientific">Paramecium octaurelia</name>
    <dbReference type="NCBI Taxonomy" id="43137"/>
    <lineage>
        <taxon>Eukaryota</taxon>
        <taxon>Sar</taxon>
        <taxon>Alveolata</taxon>
        <taxon>Ciliophora</taxon>
        <taxon>Intramacronucleata</taxon>
        <taxon>Oligohymenophorea</taxon>
        <taxon>Peniculida</taxon>
        <taxon>Parameciidae</taxon>
        <taxon>Paramecium</taxon>
    </lineage>
</organism>